<dbReference type="EMBL" id="WQKZ01000003">
    <property type="protein sequence ID" value="MVN77000.1"/>
    <property type="molecule type" value="Genomic_DNA"/>
</dbReference>
<dbReference type="AlphaFoldDB" id="A0A7K1TF14"/>
<gene>
    <name evidence="2" type="ORF">GO988_11750</name>
</gene>
<comment type="caution">
    <text evidence="2">The sequence shown here is derived from an EMBL/GenBank/DDBJ whole genome shotgun (WGS) entry which is preliminary data.</text>
</comment>
<feature type="signal peptide" evidence="1">
    <location>
        <begin position="1"/>
        <end position="36"/>
    </location>
</feature>
<reference evidence="2 3" key="1">
    <citation type="submission" date="2019-12" db="EMBL/GenBank/DDBJ databases">
        <title>Hymenobacter sp. HMF4947 Genome sequencing and assembly.</title>
        <authorList>
            <person name="Kang H."/>
            <person name="Cha I."/>
            <person name="Kim H."/>
            <person name="Joh K."/>
        </authorList>
    </citation>
    <scope>NUCLEOTIDE SEQUENCE [LARGE SCALE GENOMIC DNA]</scope>
    <source>
        <strain evidence="2 3">HMF4947</strain>
    </source>
</reference>
<evidence type="ECO:0000313" key="3">
    <source>
        <dbReference type="Proteomes" id="UP000441336"/>
    </source>
</evidence>
<keyword evidence="1" id="KW-0732">Signal</keyword>
<dbReference type="Proteomes" id="UP000441336">
    <property type="component" value="Unassembled WGS sequence"/>
</dbReference>
<proteinExistence type="predicted"/>
<evidence type="ECO:0000256" key="1">
    <source>
        <dbReference type="SAM" id="SignalP"/>
    </source>
</evidence>
<organism evidence="2 3">
    <name type="scientific">Hymenobacter ginkgonis</name>
    <dbReference type="NCBI Taxonomy" id="2682976"/>
    <lineage>
        <taxon>Bacteria</taxon>
        <taxon>Pseudomonadati</taxon>
        <taxon>Bacteroidota</taxon>
        <taxon>Cytophagia</taxon>
        <taxon>Cytophagales</taxon>
        <taxon>Hymenobacteraceae</taxon>
        <taxon>Hymenobacter</taxon>
    </lineage>
</organism>
<name>A0A7K1TF14_9BACT</name>
<keyword evidence="3" id="KW-1185">Reference proteome</keyword>
<evidence type="ECO:0000313" key="2">
    <source>
        <dbReference type="EMBL" id="MVN77000.1"/>
    </source>
</evidence>
<protein>
    <submittedName>
        <fullName evidence="2">Uncharacterized protein</fullName>
    </submittedName>
</protein>
<dbReference type="RefSeq" id="WP_157565607.1">
    <property type="nucleotide sequence ID" value="NZ_WQKZ01000003.1"/>
</dbReference>
<accession>A0A7K1TF14</accession>
<feature type="chain" id="PRO_5029555902" evidence="1">
    <location>
        <begin position="37"/>
        <end position="149"/>
    </location>
</feature>
<sequence>MNPISTPPTSTTKRLQQLLFSALLLTFSAFAQPAHAQTWMVSTTAYIKLGILDKFNSLGGYEATFFVTDEKTQAQYMLTKQIPKGESGVDVLFPSEPSEPEYFKNMKGTSAQPTPGRYTWECRVNGKKAVGGRFTFPETANDINVIGQR</sequence>